<gene>
    <name evidence="1" type="ordered locus">Belba_1801</name>
</gene>
<proteinExistence type="predicted"/>
<protein>
    <submittedName>
        <fullName evidence="1">Uncharacterized protein</fullName>
    </submittedName>
</protein>
<evidence type="ECO:0000313" key="1">
    <source>
        <dbReference type="EMBL" id="AFL84398.1"/>
    </source>
</evidence>
<accession>I3Z580</accession>
<sequence>MRKVIFFICLLSFSCGGKVDGEGIKVFKEVHQYMLDLDRYTSPVEEYIQYVPNWNFAF</sequence>
<name>I3Z580_BELBD</name>
<dbReference type="HOGENOM" id="CLU_2970133_0_0_10"/>
<dbReference type="STRING" id="866536.Belba_1801"/>
<dbReference type="RefSeq" id="WP_014772378.1">
    <property type="nucleotide sequence ID" value="NC_018010.1"/>
</dbReference>
<dbReference type="KEGG" id="bbd:Belba_1801"/>
<dbReference type="AlphaFoldDB" id="I3Z580"/>
<reference evidence="2" key="1">
    <citation type="submission" date="2012-06" db="EMBL/GenBank/DDBJ databases">
        <title>The complete genome of Belliella baltica DSM 15883.</title>
        <authorList>
            <person name="Lucas S."/>
            <person name="Copeland A."/>
            <person name="Lapidus A."/>
            <person name="Goodwin L."/>
            <person name="Pitluck S."/>
            <person name="Peters L."/>
            <person name="Mikhailova N."/>
            <person name="Davenport K."/>
            <person name="Kyrpides N."/>
            <person name="Mavromatis K."/>
            <person name="Pagani I."/>
            <person name="Ivanova N."/>
            <person name="Ovchinnikova G."/>
            <person name="Zeytun A."/>
            <person name="Detter J.C."/>
            <person name="Han C."/>
            <person name="Land M."/>
            <person name="Hauser L."/>
            <person name="Markowitz V."/>
            <person name="Cheng J.-F."/>
            <person name="Hugenholtz P."/>
            <person name="Woyke T."/>
            <person name="Wu D."/>
            <person name="Tindall B."/>
            <person name="Pomrenke H."/>
            <person name="Brambilla E."/>
            <person name="Klenk H.-P."/>
            <person name="Eisen J.A."/>
        </authorList>
    </citation>
    <scope>NUCLEOTIDE SEQUENCE [LARGE SCALE GENOMIC DNA]</scope>
    <source>
        <strain evidence="2">DSM 15883 / CIP 108006 / LMG 21964 / BA134</strain>
    </source>
</reference>
<organism evidence="1 2">
    <name type="scientific">Belliella baltica (strain DSM 15883 / CIP 108006 / LMG 21964 / BA134)</name>
    <dbReference type="NCBI Taxonomy" id="866536"/>
    <lineage>
        <taxon>Bacteria</taxon>
        <taxon>Pseudomonadati</taxon>
        <taxon>Bacteroidota</taxon>
        <taxon>Cytophagia</taxon>
        <taxon>Cytophagales</taxon>
        <taxon>Cyclobacteriaceae</taxon>
        <taxon>Belliella</taxon>
    </lineage>
</organism>
<dbReference type="EMBL" id="CP003281">
    <property type="protein sequence ID" value="AFL84398.1"/>
    <property type="molecule type" value="Genomic_DNA"/>
</dbReference>
<evidence type="ECO:0000313" key="2">
    <source>
        <dbReference type="Proteomes" id="UP000006050"/>
    </source>
</evidence>
<keyword evidence="2" id="KW-1185">Reference proteome</keyword>
<dbReference type="PROSITE" id="PS51257">
    <property type="entry name" value="PROKAR_LIPOPROTEIN"/>
    <property type="match status" value="1"/>
</dbReference>
<dbReference type="Proteomes" id="UP000006050">
    <property type="component" value="Chromosome"/>
</dbReference>